<accession>A0ABW7YCI1</accession>
<dbReference type="RefSeq" id="WP_398660560.1">
    <property type="nucleotide sequence ID" value="NZ_JBITDC010000018.1"/>
</dbReference>
<feature type="region of interest" description="Disordered" evidence="1">
    <location>
        <begin position="1"/>
        <end position="30"/>
    </location>
</feature>
<protein>
    <submittedName>
        <fullName evidence="2">Nucleoid-associated protein</fullName>
    </submittedName>
</protein>
<feature type="compositionally biased region" description="Low complexity" evidence="1">
    <location>
        <begin position="1"/>
        <end position="12"/>
    </location>
</feature>
<evidence type="ECO:0000313" key="3">
    <source>
        <dbReference type="Proteomes" id="UP001612415"/>
    </source>
</evidence>
<gene>
    <name evidence="2" type="ORF">ACIA8P_36760</name>
</gene>
<evidence type="ECO:0000256" key="1">
    <source>
        <dbReference type="SAM" id="MobiDB-lite"/>
    </source>
</evidence>
<reference evidence="2 3" key="1">
    <citation type="submission" date="2024-10" db="EMBL/GenBank/DDBJ databases">
        <title>The Natural Products Discovery Center: Release of the First 8490 Sequenced Strains for Exploring Actinobacteria Biosynthetic Diversity.</title>
        <authorList>
            <person name="Kalkreuter E."/>
            <person name="Kautsar S.A."/>
            <person name="Yang D."/>
            <person name="Bader C.D."/>
            <person name="Teijaro C.N."/>
            <person name="Fluegel L."/>
            <person name="Davis C.M."/>
            <person name="Simpson J.R."/>
            <person name="Lauterbach L."/>
            <person name="Steele A.D."/>
            <person name="Gui C."/>
            <person name="Meng S."/>
            <person name="Li G."/>
            <person name="Viehrig K."/>
            <person name="Ye F."/>
            <person name="Su P."/>
            <person name="Kiefer A.F."/>
            <person name="Nichols A."/>
            <person name="Cepeda A.J."/>
            <person name="Yan W."/>
            <person name="Fan B."/>
            <person name="Jiang Y."/>
            <person name="Adhikari A."/>
            <person name="Zheng C.-J."/>
            <person name="Schuster L."/>
            <person name="Cowan T.M."/>
            <person name="Smanski M.J."/>
            <person name="Chevrette M.G."/>
            <person name="De Carvalho L.P.S."/>
            <person name="Shen B."/>
        </authorList>
    </citation>
    <scope>NUCLEOTIDE SEQUENCE [LARGE SCALE GENOMIC DNA]</scope>
    <source>
        <strain evidence="2 3">NPDC051599</strain>
    </source>
</reference>
<dbReference type="InterPro" id="IPR007358">
    <property type="entry name" value="Nucleoid_associated_NdpA"/>
</dbReference>
<comment type="caution">
    <text evidence="2">The sequence shown here is derived from an EMBL/GenBank/DDBJ whole genome shotgun (WGS) entry which is preliminary data.</text>
</comment>
<evidence type="ECO:0000313" key="2">
    <source>
        <dbReference type="EMBL" id="MFI5680111.1"/>
    </source>
</evidence>
<proteinExistence type="predicted"/>
<name>A0ABW7YCI1_STRCE</name>
<dbReference type="EMBL" id="JBITDC010000018">
    <property type="protein sequence ID" value="MFI5680111.1"/>
    <property type="molecule type" value="Genomic_DNA"/>
</dbReference>
<dbReference type="Proteomes" id="UP001612415">
    <property type="component" value="Unassembled WGS sequence"/>
</dbReference>
<feature type="compositionally biased region" description="Polar residues" evidence="1">
    <location>
        <begin position="397"/>
        <end position="409"/>
    </location>
</feature>
<sequence>MFQTSASSSSAATRPGCASAVLPGAPPDRGRAWPYTEVEMRTDFGELVIKQTIVHSVPTRLKKDLRSYTVELSDEASPLSDKVQSALEKRLVKILNTHACSVTEDPEPKSPLPDWVRDFMAEEQDLVEVSGHLARHLQDCQTGSNSRGLLVVAQVQLARQRALLLVKLEQETGMQARRVGEEGKRTFDVQFYADLLFTEKANVFKLALFTADGAKEDMLQGWAADRQRSTRRMAGFFLHDFLGCTFTEDPAEVTGRFHDVALKWVNSRLSEPADAQARIDYTMAILSELQSTPETINPREFTDRNLKGDHRREFLAHLSENGIPEQTFVKDTELIEPRLQKMRVDFSSGAFLVAPLDAVEETVTFEALADGRTTATVTGEVTNTQGFSPPGGRSKKTSPAAQTTVTSPVEDSRDTDGQ</sequence>
<organism evidence="2 3">
    <name type="scientific">Streptomyces cellulosae</name>
    <dbReference type="NCBI Taxonomy" id="1968"/>
    <lineage>
        <taxon>Bacteria</taxon>
        <taxon>Bacillati</taxon>
        <taxon>Actinomycetota</taxon>
        <taxon>Actinomycetes</taxon>
        <taxon>Kitasatosporales</taxon>
        <taxon>Streptomycetaceae</taxon>
        <taxon>Streptomyces</taxon>
    </lineage>
</organism>
<keyword evidence="3" id="KW-1185">Reference proteome</keyword>
<dbReference type="Pfam" id="PF04245">
    <property type="entry name" value="NA37"/>
    <property type="match status" value="1"/>
</dbReference>
<feature type="region of interest" description="Disordered" evidence="1">
    <location>
        <begin position="379"/>
        <end position="418"/>
    </location>
</feature>